<evidence type="ECO:0000256" key="1">
    <source>
        <dbReference type="SAM" id="Phobius"/>
    </source>
</evidence>
<proteinExistence type="predicted"/>
<dbReference type="Gene3D" id="3.30.700.10">
    <property type="entry name" value="Glycoprotein, Type 4 Pilin"/>
    <property type="match status" value="1"/>
</dbReference>
<comment type="caution">
    <text evidence="2">The sequence shown here is derived from an EMBL/GenBank/DDBJ whole genome shotgun (WGS) entry which is preliminary data.</text>
</comment>
<dbReference type="InterPro" id="IPR012902">
    <property type="entry name" value="N_methyl_site"/>
</dbReference>
<sequence>MNFKKITKNKGLAHELMTEGFTLIEVLIVIGIIAILASIVIVAINPARQFAQARNSQRISNVNSILNAIGQNMVENKGIFTCTSGNAIIDNTARNIEDLANATDLKTDLRDCIAPIYIPEIPFDPSAGHFTSATDYDTKYTVTKDTTTGRITVCAPGSIEEAIAGSTVICVTR</sequence>
<accession>A0A1F6W546</accession>
<keyword evidence="1" id="KW-0472">Membrane</keyword>
<dbReference type="NCBIfam" id="TIGR02532">
    <property type="entry name" value="IV_pilin_GFxxxE"/>
    <property type="match status" value="1"/>
</dbReference>
<dbReference type="AlphaFoldDB" id="A0A1F6W546"/>
<dbReference type="InterPro" id="IPR045584">
    <property type="entry name" value="Pilin-like"/>
</dbReference>
<dbReference type="Proteomes" id="UP000178374">
    <property type="component" value="Unassembled WGS sequence"/>
</dbReference>
<dbReference type="PROSITE" id="PS00409">
    <property type="entry name" value="PROKAR_NTER_METHYL"/>
    <property type="match status" value="1"/>
</dbReference>
<evidence type="ECO:0008006" key="4">
    <source>
        <dbReference type="Google" id="ProtNLM"/>
    </source>
</evidence>
<keyword evidence="1" id="KW-0812">Transmembrane</keyword>
<evidence type="ECO:0000313" key="3">
    <source>
        <dbReference type="Proteomes" id="UP000178374"/>
    </source>
</evidence>
<evidence type="ECO:0000313" key="2">
    <source>
        <dbReference type="EMBL" id="OGI77011.1"/>
    </source>
</evidence>
<dbReference type="EMBL" id="MFUA01000015">
    <property type="protein sequence ID" value="OGI77011.1"/>
    <property type="molecule type" value="Genomic_DNA"/>
</dbReference>
<gene>
    <name evidence="2" type="ORF">A3B85_00760</name>
</gene>
<reference evidence="2 3" key="1">
    <citation type="journal article" date="2016" name="Nat. Commun.">
        <title>Thousands of microbial genomes shed light on interconnected biogeochemical processes in an aquifer system.</title>
        <authorList>
            <person name="Anantharaman K."/>
            <person name="Brown C.T."/>
            <person name="Hug L.A."/>
            <person name="Sharon I."/>
            <person name="Castelle C.J."/>
            <person name="Probst A.J."/>
            <person name="Thomas B.C."/>
            <person name="Singh A."/>
            <person name="Wilkins M.J."/>
            <person name="Karaoz U."/>
            <person name="Brodie E.L."/>
            <person name="Williams K.H."/>
            <person name="Hubbard S.S."/>
            <person name="Banfield J.F."/>
        </authorList>
    </citation>
    <scope>NUCLEOTIDE SEQUENCE [LARGE SCALE GENOMIC DNA]</scope>
</reference>
<feature type="transmembrane region" description="Helical" evidence="1">
    <location>
        <begin position="21"/>
        <end position="44"/>
    </location>
</feature>
<organism evidence="2 3">
    <name type="scientific">Candidatus Nomurabacteria bacterium RIFCSPHIGHO2_02_FULL_37_13</name>
    <dbReference type="NCBI Taxonomy" id="1801750"/>
    <lineage>
        <taxon>Bacteria</taxon>
        <taxon>Candidatus Nomuraibacteriota</taxon>
    </lineage>
</organism>
<keyword evidence="1" id="KW-1133">Transmembrane helix</keyword>
<dbReference type="Pfam" id="PF07963">
    <property type="entry name" value="N_methyl"/>
    <property type="match status" value="1"/>
</dbReference>
<protein>
    <recommendedName>
        <fullName evidence="4">Type II secretion system protein GspG C-terminal domain-containing protein</fullName>
    </recommendedName>
</protein>
<dbReference type="STRING" id="1801750.A3B85_00760"/>
<dbReference type="SUPFAM" id="SSF54523">
    <property type="entry name" value="Pili subunits"/>
    <property type="match status" value="1"/>
</dbReference>
<name>A0A1F6W546_9BACT</name>